<dbReference type="Proteomes" id="UP000887577">
    <property type="component" value="Unplaced"/>
</dbReference>
<dbReference type="AlphaFoldDB" id="A0A914ZC20"/>
<keyword evidence="1" id="KW-1185">Reference proteome</keyword>
<sequence>MLDLDDSIFKCWGTVVPQSCSQKTELKSPEKELPDYVWNFIKKDSKFVEIKILLFAVANVLENSRQNIIDTEDLAQREMRIQGMMVSFL</sequence>
<dbReference type="WBParaSite" id="PSU_v2.g9469.t1">
    <property type="protein sequence ID" value="PSU_v2.g9469.t1"/>
    <property type="gene ID" value="PSU_v2.g9469"/>
</dbReference>
<evidence type="ECO:0000313" key="2">
    <source>
        <dbReference type="WBParaSite" id="PSU_v2.g9469.t1"/>
    </source>
</evidence>
<proteinExistence type="predicted"/>
<reference evidence="2" key="1">
    <citation type="submission" date="2022-11" db="UniProtKB">
        <authorList>
            <consortium name="WormBaseParasite"/>
        </authorList>
    </citation>
    <scope>IDENTIFICATION</scope>
</reference>
<accession>A0A914ZC20</accession>
<organism evidence="1 2">
    <name type="scientific">Panagrolaimus superbus</name>
    <dbReference type="NCBI Taxonomy" id="310955"/>
    <lineage>
        <taxon>Eukaryota</taxon>
        <taxon>Metazoa</taxon>
        <taxon>Ecdysozoa</taxon>
        <taxon>Nematoda</taxon>
        <taxon>Chromadorea</taxon>
        <taxon>Rhabditida</taxon>
        <taxon>Tylenchina</taxon>
        <taxon>Panagrolaimomorpha</taxon>
        <taxon>Panagrolaimoidea</taxon>
        <taxon>Panagrolaimidae</taxon>
        <taxon>Panagrolaimus</taxon>
    </lineage>
</organism>
<name>A0A914ZC20_9BILA</name>
<evidence type="ECO:0000313" key="1">
    <source>
        <dbReference type="Proteomes" id="UP000887577"/>
    </source>
</evidence>
<protein>
    <submittedName>
        <fullName evidence="2">Uncharacterized protein</fullName>
    </submittedName>
</protein>